<evidence type="ECO:0000259" key="6">
    <source>
        <dbReference type="PROSITE" id="PS51192"/>
    </source>
</evidence>
<dbReference type="Pfam" id="PF00271">
    <property type="entry name" value="Helicase_C"/>
    <property type="match status" value="1"/>
</dbReference>
<dbReference type="InterPro" id="IPR027417">
    <property type="entry name" value="P-loop_NTPase"/>
</dbReference>
<dbReference type="PANTHER" id="PTHR13710:SF84">
    <property type="entry name" value="ATP-DEPENDENT DNA HELICASE RECS-RELATED"/>
    <property type="match status" value="1"/>
</dbReference>
<dbReference type="Gene3D" id="3.40.50.300">
    <property type="entry name" value="P-loop containing nucleotide triphosphate hydrolases"/>
    <property type="match status" value="2"/>
</dbReference>
<protein>
    <submittedName>
        <fullName evidence="8">ATP-dependent DNA helicase RecQ</fullName>
        <ecNumber evidence="8">3.6.4.12</ecNumber>
    </submittedName>
</protein>
<sequence length="516" mass="60297">MKQQNFLKANLKKHFNYSYFRTGQKEIILDIMKGKDVLGVLPTGSGKSLCYQLPAKLLNGTTIVVSPLISLMIDQVKQLKSMQFKEVVALNSFMEYEEREQVFNKLNSYKLIYVSPELLQNNELLTRLSQIEVSLFVIDEAHCISQWGHEFRPNYLKLHSIANALNEPPILALSATATENVQSDIIEALNRPNMIKHIYPMDRENITFCVREVSNEKDKQKRIIHFLSNHRVPTLIYFSSRQSTEIVAKEIARKLPQLRIAFYHGGMDQSERISIQQQFMNDQLDLICCTNAFGMGINKKNIRLVIHYHFPSQIESYIQEIGRAGRDGNASLSLLLFSKKDYYIPANLIQKELPTEAELREVFTQLAEIYKDGYQYPITEQHLEHVLQINEIQTRFLYFQFEKHGMIKNNTIIYEKGHWIQAYHKINQLRIKRLSFKEKKISEMIQWMQKDDCLRKHLYKSFQDTYTEPAFACCSNCGFKLSEWKPEQTIVSKKPPASWEEKLKELFLIGVDNETD</sequence>
<evidence type="ECO:0000256" key="4">
    <source>
        <dbReference type="ARBA" id="ARBA00022840"/>
    </source>
</evidence>
<dbReference type="InterPro" id="IPR004589">
    <property type="entry name" value="DNA_helicase_ATP-dep_RecQ"/>
</dbReference>
<dbReference type="NCBIfam" id="TIGR00614">
    <property type="entry name" value="recQ_fam"/>
    <property type="match status" value="1"/>
</dbReference>
<dbReference type="PROSITE" id="PS51192">
    <property type="entry name" value="HELICASE_ATP_BIND_1"/>
    <property type="match status" value="1"/>
</dbReference>
<keyword evidence="2 8" id="KW-0378">Hydrolase</keyword>
<keyword evidence="1" id="KW-0547">Nucleotide-binding</keyword>
<dbReference type="InterPro" id="IPR011545">
    <property type="entry name" value="DEAD/DEAH_box_helicase_dom"/>
</dbReference>
<evidence type="ECO:0000313" key="9">
    <source>
        <dbReference type="Proteomes" id="UP001519294"/>
    </source>
</evidence>
<dbReference type="PROSITE" id="PS51194">
    <property type="entry name" value="HELICASE_CTER"/>
    <property type="match status" value="1"/>
</dbReference>
<keyword evidence="3 8" id="KW-0347">Helicase</keyword>
<evidence type="ECO:0000256" key="3">
    <source>
        <dbReference type="ARBA" id="ARBA00022806"/>
    </source>
</evidence>
<feature type="domain" description="Helicase C-terminal" evidence="7">
    <location>
        <begin position="222"/>
        <end position="370"/>
    </location>
</feature>
<dbReference type="SUPFAM" id="SSF52540">
    <property type="entry name" value="P-loop containing nucleoside triphosphate hydrolases"/>
    <property type="match status" value="1"/>
</dbReference>
<dbReference type="PROSITE" id="PS00690">
    <property type="entry name" value="DEAH_ATP_HELICASE"/>
    <property type="match status" value="1"/>
</dbReference>
<dbReference type="EMBL" id="JAGIKX010000001">
    <property type="protein sequence ID" value="MBP2256405.1"/>
    <property type="molecule type" value="Genomic_DNA"/>
</dbReference>
<accession>A0ABS4S4H5</accession>
<feature type="domain" description="Helicase ATP-binding" evidence="6">
    <location>
        <begin position="28"/>
        <end position="195"/>
    </location>
</feature>
<evidence type="ECO:0000256" key="1">
    <source>
        <dbReference type="ARBA" id="ARBA00022741"/>
    </source>
</evidence>
<proteinExistence type="predicted"/>
<dbReference type="Proteomes" id="UP001519294">
    <property type="component" value="Unassembled WGS sequence"/>
</dbReference>
<evidence type="ECO:0000259" key="7">
    <source>
        <dbReference type="PROSITE" id="PS51194"/>
    </source>
</evidence>
<dbReference type="InterPro" id="IPR014001">
    <property type="entry name" value="Helicase_ATP-bd"/>
</dbReference>
<gene>
    <name evidence="8" type="ORF">J2Z81_000337</name>
</gene>
<dbReference type="SMART" id="SM00490">
    <property type="entry name" value="HELICc"/>
    <property type="match status" value="1"/>
</dbReference>
<keyword evidence="5" id="KW-0238">DNA-binding</keyword>
<keyword evidence="4" id="KW-0067">ATP-binding</keyword>
<dbReference type="Pfam" id="PF00270">
    <property type="entry name" value="DEAD"/>
    <property type="match status" value="1"/>
</dbReference>
<dbReference type="EC" id="3.6.4.12" evidence="8"/>
<evidence type="ECO:0000313" key="8">
    <source>
        <dbReference type="EMBL" id="MBP2256405.1"/>
    </source>
</evidence>
<name>A0ABS4S4H5_9BACI</name>
<comment type="caution">
    <text evidence="8">The sequence shown here is derived from an EMBL/GenBank/DDBJ whole genome shotgun (WGS) entry which is preliminary data.</text>
</comment>
<organism evidence="8 9">
    <name type="scientific">Virgibacillus alimentarius</name>
    <dbReference type="NCBI Taxonomy" id="698769"/>
    <lineage>
        <taxon>Bacteria</taxon>
        <taxon>Bacillati</taxon>
        <taxon>Bacillota</taxon>
        <taxon>Bacilli</taxon>
        <taxon>Bacillales</taxon>
        <taxon>Bacillaceae</taxon>
        <taxon>Virgibacillus</taxon>
    </lineage>
</organism>
<reference evidence="8 9" key="1">
    <citation type="submission" date="2021-03" db="EMBL/GenBank/DDBJ databases">
        <title>Genomic Encyclopedia of Type Strains, Phase IV (KMG-IV): sequencing the most valuable type-strain genomes for metagenomic binning, comparative biology and taxonomic classification.</title>
        <authorList>
            <person name="Goeker M."/>
        </authorList>
    </citation>
    <scope>NUCLEOTIDE SEQUENCE [LARGE SCALE GENOMIC DNA]</scope>
    <source>
        <strain evidence="8 9">DSM 25790</strain>
    </source>
</reference>
<dbReference type="InterPro" id="IPR002464">
    <property type="entry name" value="DNA/RNA_helicase_DEAH_CS"/>
</dbReference>
<dbReference type="GO" id="GO:0003678">
    <property type="term" value="F:DNA helicase activity"/>
    <property type="evidence" value="ECO:0007669"/>
    <property type="project" value="UniProtKB-EC"/>
</dbReference>
<dbReference type="InterPro" id="IPR001650">
    <property type="entry name" value="Helicase_C-like"/>
</dbReference>
<keyword evidence="9" id="KW-1185">Reference proteome</keyword>
<dbReference type="RefSeq" id="WP_226370587.1">
    <property type="nucleotide sequence ID" value="NZ_JAGIKX010000001.1"/>
</dbReference>
<dbReference type="GO" id="GO:0016787">
    <property type="term" value="F:hydrolase activity"/>
    <property type="evidence" value="ECO:0007669"/>
    <property type="project" value="UniProtKB-KW"/>
</dbReference>
<dbReference type="SMART" id="SM00487">
    <property type="entry name" value="DEXDc"/>
    <property type="match status" value="1"/>
</dbReference>
<evidence type="ECO:0000256" key="2">
    <source>
        <dbReference type="ARBA" id="ARBA00022801"/>
    </source>
</evidence>
<dbReference type="CDD" id="cd17920">
    <property type="entry name" value="DEXHc_RecQ"/>
    <property type="match status" value="1"/>
</dbReference>
<dbReference type="PANTHER" id="PTHR13710">
    <property type="entry name" value="DNA HELICASE RECQ FAMILY MEMBER"/>
    <property type="match status" value="1"/>
</dbReference>
<evidence type="ECO:0000256" key="5">
    <source>
        <dbReference type="ARBA" id="ARBA00023125"/>
    </source>
</evidence>